<accession>A0AAN7NSZ6</accession>
<comment type="caution">
    <text evidence="1">The sequence shown here is derived from an EMBL/GenBank/DDBJ whole genome shotgun (WGS) entry which is preliminary data.</text>
</comment>
<keyword evidence="2" id="KW-1185">Reference proteome</keyword>
<reference evidence="1 2" key="1">
    <citation type="journal article" date="2023" name="J. Hered.">
        <title>Chromosome-level genome of the wood stork (Mycteria americana) provides insight into avian chromosome evolution.</title>
        <authorList>
            <person name="Flamio R. Jr."/>
            <person name="Ramstad K.M."/>
        </authorList>
    </citation>
    <scope>NUCLEOTIDE SEQUENCE [LARGE SCALE GENOMIC DNA]</scope>
    <source>
        <strain evidence="1">JAX WOST 10</strain>
    </source>
</reference>
<organism evidence="1 2">
    <name type="scientific">Mycteria americana</name>
    <name type="common">Wood stork</name>
    <dbReference type="NCBI Taxonomy" id="33587"/>
    <lineage>
        <taxon>Eukaryota</taxon>
        <taxon>Metazoa</taxon>
        <taxon>Chordata</taxon>
        <taxon>Craniata</taxon>
        <taxon>Vertebrata</taxon>
        <taxon>Euteleostomi</taxon>
        <taxon>Archelosauria</taxon>
        <taxon>Archosauria</taxon>
        <taxon>Dinosauria</taxon>
        <taxon>Saurischia</taxon>
        <taxon>Theropoda</taxon>
        <taxon>Coelurosauria</taxon>
        <taxon>Aves</taxon>
        <taxon>Neognathae</taxon>
        <taxon>Neoaves</taxon>
        <taxon>Aequornithes</taxon>
        <taxon>Ciconiiformes</taxon>
        <taxon>Ciconiidae</taxon>
        <taxon>Mycteria</taxon>
    </lineage>
</organism>
<gene>
    <name evidence="1" type="ORF">QYF61_014297</name>
</gene>
<evidence type="ECO:0000313" key="2">
    <source>
        <dbReference type="Proteomes" id="UP001333110"/>
    </source>
</evidence>
<dbReference type="PANTHER" id="PTHR33332">
    <property type="entry name" value="REVERSE TRANSCRIPTASE DOMAIN-CONTAINING PROTEIN"/>
    <property type="match status" value="1"/>
</dbReference>
<proteinExistence type="predicted"/>
<protein>
    <submittedName>
        <fullName evidence="1">Uncharacterized protein</fullName>
    </submittedName>
</protein>
<dbReference type="AlphaFoldDB" id="A0AAN7NSZ6"/>
<dbReference type="Proteomes" id="UP001333110">
    <property type="component" value="Unassembled WGS sequence"/>
</dbReference>
<dbReference type="EMBL" id="JAUNZN010000001">
    <property type="protein sequence ID" value="KAK4830924.1"/>
    <property type="molecule type" value="Genomic_DNA"/>
</dbReference>
<sequence>MGLQRGKSCLINPLAYYDKMTGLVDDGRAVDVVYLDSSKAFETLSHNTLIVRGNTRNPAGGPSLAVSPLGSVLRPVLFNIFITDLDDGTECTLSKPANDTKLRGIFIHQVVVLPFSETSTGWRNGLTGTHQSSTKSCTWEGIIPCTSTGWGLISLAEKDLEVLMDKLNVSNVPLQQSQPRATCIRQRIASNLREVILPLLSALVRHTWIRDTEANQVKLHEGDMGLDHLIQEEKLRQPGFFSWENAHVSSERTRGNGQKLKHRNFHLNIRKTYFIVREIEPWIRLPREAVESPSLEILKTQLHKFLSSLLSLTLLCGWTTQSPEVPSNLMKDTTEANAQLPLKGISAHRQEQAIPTSVTTLFFQWTHTAISPRQLFRTPAGSFKTSVSKLGGCVNCGLGGISANNTTHVFMLHVLQEAQLSVGSFGKKFRLKWAVQFLNGHFGTTSSIDG</sequence>
<name>A0AAN7NSZ6_MYCAM</name>
<evidence type="ECO:0000313" key="1">
    <source>
        <dbReference type="EMBL" id="KAK4830924.1"/>
    </source>
</evidence>